<proteinExistence type="predicted"/>
<evidence type="ECO:0000313" key="5">
    <source>
        <dbReference type="EMBL" id="GMN69147.1"/>
    </source>
</evidence>
<comment type="caution">
    <text evidence="3">The sequence shown here is derived from an EMBL/GenBank/DDBJ whole genome shotgun (WGS) entry which is preliminary data.</text>
</comment>
<sequence>MLDHGRPPGAWPGDRSWHNVSRSLPSTPSSGHPGTRFRQLSSPRQNECSRHGGDPCREGCPVVGDDLVINISPPASLGWSRPGMHVPVRSQARRVLVSLEQASGRLHGYSEVLGGVAVEFATCRVPRIEYSTWHHAAGEKANRQLKF</sequence>
<dbReference type="Proteomes" id="UP001187192">
    <property type="component" value="Unassembled WGS sequence"/>
</dbReference>
<dbReference type="EMBL" id="BTGU01000779">
    <property type="protein sequence ID" value="GMN69147.1"/>
    <property type="molecule type" value="Genomic_DNA"/>
</dbReference>
<dbReference type="AlphaFoldDB" id="A0AA88E7B3"/>
<protein>
    <submittedName>
        <fullName evidence="3">Uncharacterized protein</fullName>
    </submittedName>
</protein>
<feature type="compositionally biased region" description="Basic and acidic residues" evidence="1">
    <location>
        <begin position="47"/>
        <end position="56"/>
    </location>
</feature>
<evidence type="ECO:0000313" key="2">
    <source>
        <dbReference type="EMBL" id="GMN69124.1"/>
    </source>
</evidence>
<reference evidence="3" key="1">
    <citation type="submission" date="2023-07" db="EMBL/GenBank/DDBJ databases">
        <title>draft genome sequence of fig (Ficus carica).</title>
        <authorList>
            <person name="Takahashi T."/>
            <person name="Nishimura K."/>
        </authorList>
    </citation>
    <scope>NUCLEOTIDE SEQUENCE</scope>
</reference>
<evidence type="ECO:0000313" key="6">
    <source>
        <dbReference type="Proteomes" id="UP001187192"/>
    </source>
</evidence>
<dbReference type="EMBL" id="BTGU01000777">
    <property type="protein sequence ID" value="GMN69131.1"/>
    <property type="molecule type" value="Genomic_DNA"/>
</dbReference>
<feature type="compositionally biased region" description="Polar residues" evidence="1">
    <location>
        <begin position="18"/>
        <end position="46"/>
    </location>
</feature>
<evidence type="ECO:0000256" key="1">
    <source>
        <dbReference type="SAM" id="MobiDB-lite"/>
    </source>
</evidence>
<dbReference type="EMBL" id="BTGU01000776">
    <property type="protein sequence ID" value="GMN69124.1"/>
    <property type="molecule type" value="Genomic_DNA"/>
</dbReference>
<feature type="region of interest" description="Disordered" evidence="1">
    <location>
        <begin position="1"/>
        <end position="56"/>
    </location>
</feature>
<dbReference type="EMBL" id="BTGU01000778">
    <property type="protein sequence ID" value="GMN69140.1"/>
    <property type="molecule type" value="Genomic_DNA"/>
</dbReference>
<evidence type="ECO:0000313" key="4">
    <source>
        <dbReference type="EMBL" id="GMN69140.1"/>
    </source>
</evidence>
<evidence type="ECO:0000313" key="3">
    <source>
        <dbReference type="EMBL" id="GMN69131.1"/>
    </source>
</evidence>
<name>A0AA88E7B3_FICCA</name>
<accession>A0AA88E7B3</accession>
<organism evidence="3 6">
    <name type="scientific">Ficus carica</name>
    <name type="common">Common fig</name>
    <dbReference type="NCBI Taxonomy" id="3494"/>
    <lineage>
        <taxon>Eukaryota</taxon>
        <taxon>Viridiplantae</taxon>
        <taxon>Streptophyta</taxon>
        <taxon>Embryophyta</taxon>
        <taxon>Tracheophyta</taxon>
        <taxon>Spermatophyta</taxon>
        <taxon>Magnoliopsida</taxon>
        <taxon>eudicotyledons</taxon>
        <taxon>Gunneridae</taxon>
        <taxon>Pentapetalae</taxon>
        <taxon>rosids</taxon>
        <taxon>fabids</taxon>
        <taxon>Rosales</taxon>
        <taxon>Moraceae</taxon>
        <taxon>Ficeae</taxon>
        <taxon>Ficus</taxon>
    </lineage>
</organism>
<keyword evidence="6" id="KW-1185">Reference proteome</keyword>
<gene>
    <name evidence="2" type="ORF">TIFTF001_038178</name>
    <name evidence="3" type="ORF">TIFTF001_038182</name>
    <name evidence="4" type="ORF">TIFTF001_038194</name>
    <name evidence="5" type="ORF">TIFTF001_038198</name>
</gene>